<evidence type="ECO:0000259" key="2">
    <source>
        <dbReference type="PROSITE" id="PS50041"/>
    </source>
</evidence>
<dbReference type="PANTHER" id="PTHR45710:SF26">
    <property type="entry name" value="RH26557P"/>
    <property type="match status" value="1"/>
</dbReference>
<evidence type="ECO:0000256" key="1">
    <source>
        <dbReference type="SAM" id="SignalP"/>
    </source>
</evidence>
<dbReference type="InterPro" id="IPR016187">
    <property type="entry name" value="CTDL_fold"/>
</dbReference>
<dbReference type="SMART" id="SM00034">
    <property type="entry name" value="CLECT"/>
    <property type="match status" value="1"/>
</dbReference>
<proteinExistence type="predicted"/>
<gene>
    <name evidence="3" type="ORF">CUNI_LOCUS7086</name>
</gene>
<evidence type="ECO:0000313" key="4">
    <source>
        <dbReference type="Proteomes" id="UP000678393"/>
    </source>
</evidence>
<feature type="domain" description="C-type lectin" evidence="2">
    <location>
        <begin position="57"/>
        <end position="213"/>
    </location>
</feature>
<dbReference type="PROSITE" id="PS50041">
    <property type="entry name" value="C_TYPE_LECTIN_2"/>
    <property type="match status" value="1"/>
</dbReference>
<dbReference type="InterPro" id="IPR016186">
    <property type="entry name" value="C-type_lectin-like/link_sf"/>
</dbReference>
<dbReference type="OrthoDB" id="6140281at2759"/>
<keyword evidence="1" id="KW-0732">Signal</keyword>
<feature type="chain" id="PRO_5035825913" description="C-type lectin domain-containing protein" evidence="1">
    <location>
        <begin position="23"/>
        <end position="240"/>
    </location>
</feature>
<feature type="signal peptide" evidence="1">
    <location>
        <begin position="1"/>
        <end position="22"/>
    </location>
</feature>
<accession>A0A8S3YZF1</accession>
<dbReference type="Gene3D" id="3.10.100.10">
    <property type="entry name" value="Mannose-Binding Protein A, subunit A"/>
    <property type="match status" value="1"/>
</dbReference>
<reference evidence="3" key="1">
    <citation type="submission" date="2021-04" db="EMBL/GenBank/DDBJ databases">
        <authorList>
            <consortium name="Molecular Ecology Group"/>
        </authorList>
    </citation>
    <scope>NUCLEOTIDE SEQUENCE</scope>
</reference>
<dbReference type="EMBL" id="CAJHNH020001108">
    <property type="protein sequence ID" value="CAG5121528.1"/>
    <property type="molecule type" value="Genomic_DNA"/>
</dbReference>
<dbReference type="InterPro" id="IPR001304">
    <property type="entry name" value="C-type_lectin-like"/>
</dbReference>
<dbReference type="Pfam" id="PF00059">
    <property type="entry name" value="Lectin_C"/>
    <property type="match status" value="1"/>
</dbReference>
<dbReference type="Proteomes" id="UP000678393">
    <property type="component" value="Unassembled WGS sequence"/>
</dbReference>
<protein>
    <recommendedName>
        <fullName evidence="2">C-type lectin domain-containing protein</fullName>
    </recommendedName>
</protein>
<dbReference type="InterPro" id="IPR050828">
    <property type="entry name" value="C-type_lectin/matrix_domain"/>
</dbReference>
<dbReference type="AlphaFoldDB" id="A0A8S3YZF1"/>
<dbReference type="PANTHER" id="PTHR45710">
    <property type="entry name" value="C-TYPE LECTIN DOMAIN-CONTAINING PROTEIN 180"/>
    <property type="match status" value="1"/>
</dbReference>
<name>A0A8S3YZF1_9EUPU</name>
<keyword evidence="4" id="KW-1185">Reference proteome</keyword>
<comment type="caution">
    <text evidence="3">The sequence shown here is derived from an EMBL/GenBank/DDBJ whole genome shotgun (WGS) entry which is preliminary data.</text>
</comment>
<dbReference type="CDD" id="cd00037">
    <property type="entry name" value="CLECT"/>
    <property type="match status" value="1"/>
</dbReference>
<organism evidence="3 4">
    <name type="scientific">Candidula unifasciata</name>
    <dbReference type="NCBI Taxonomy" id="100452"/>
    <lineage>
        <taxon>Eukaryota</taxon>
        <taxon>Metazoa</taxon>
        <taxon>Spiralia</taxon>
        <taxon>Lophotrochozoa</taxon>
        <taxon>Mollusca</taxon>
        <taxon>Gastropoda</taxon>
        <taxon>Heterobranchia</taxon>
        <taxon>Euthyneura</taxon>
        <taxon>Panpulmonata</taxon>
        <taxon>Eupulmonata</taxon>
        <taxon>Stylommatophora</taxon>
        <taxon>Helicina</taxon>
        <taxon>Helicoidea</taxon>
        <taxon>Geomitridae</taxon>
        <taxon>Candidula</taxon>
    </lineage>
</organism>
<dbReference type="SUPFAM" id="SSF56436">
    <property type="entry name" value="C-type lectin-like"/>
    <property type="match status" value="1"/>
</dbReference>
<evidence type="ECO:0000313" key="3">
    <source>
        <dbReference type="EMBL" id="CAG5121528.1"/>
    </source>
</evidence>
<sequence>MHLQVGICQVLIWLIVLQLVLCREQCCVKLEKKMRRVIKETCSCKRKLECPFGFIRFKGVCYWFIMGDYEVRDWWRARNICRNHGGNLVTVNDKRREVFIHNYLKANFQNIGSPVKIFTGLIYTDDEAENPYVVLHRESSAVGNQVRWSSNKEFVNWPVNVTTPIGNRAKWSPDIQGEVHGPGSQLYLSCVVLIWDPRARSKLTWRFNDCGEKNLTLICEVRLGEPKSARLQTLTLLALQ</sequence>